<dbReference type="AlphaFoldDB" id="A0A9W7ZNR5"/>
<organism evidence="2 3">
    <name type="scientific">Mycoemilia scoparia</name>
    <dbReference type="NCBI Taxonomy" id="417184"/>
    <lineage>
        <taxon>Eukaryota</taxon>
        <taxon>Fungi</taxon>
        <taxon>Fungi incertae sedis</taxon>
        <taxon>Zoopagomycota</taxon>
        <taxon>Kickxellomycotina</taxon>
        <taxon>Kickxellomycetes</taxon>
        <taxon>Kickxellales</taxon>
        <taxon>Kickxellaceae</taxon>
        <taxon>Mycoemilia</taxon>
    </lineage>
</organism>
<reference evidence="2" key="1">
    <citation type="submission" date="2022-07" db="EMBL/GenBank/DDBJ databases">
        <title>Phylogenomic reconstructions and comparative analyses of Kickxellomycotina fungi.</title>
        <authorList>
            <person name="Reynolds N.K."/>
            <person name="Stajich J.E."/>
            <person name="Barry K."/>
            <person name="Grigoriev I.V."/>
            <person name="Crous P."/>
            <person name="Smith M.E."/>
        </authorList>
    </citation>
    <scope>NUCLEOTIDE SEQUENCE</scope>
    <source>
        <strain evidence="2">NBRC 100468</strain>
    </source>
</reference>
<protein>
    <submittedName>
        <fullName evidence="2">Uncharacterized protein</fullName>
    </submittedName>
</protein>
<evidence type="ECO:0000313" key="3">
    <source>
        <dbReference type="Proteomes" id="UP001150538"/>
    </source>
</evidence>
<feature type="region of interest" description="Disordered" evidence="1">
    <location>
        <begin position="64"/>
        <end position="83"/>
    </location>
</feature>
<dbReference type="Proteomes" id="UP001150538">
    <property type="component" value="Unassembled WGS sequence"/>
</dbReference>
<gene>
    <name evidence="2" type="ORF">H4219_006411</name>
</gene>
<evidence type="ECO:0000256" key="1">
    <source>
        <dbReference type="SAM" id="MobiDB-lite"/>
    </source>
</evidence>
<sequence>DEDGNTISKPAETDQPAYSTTTETVHIATVVEDEDGNTISKPAETDQPAYSTTTETVHIATVVEDEDGNTISKPAETDKPAYSTTTETVHIATVVEDEEGNTISKPAETDQPAYSTTTETVHIATVVEDEDGNTISKPAETDQPAYSTTTETVHIATVIEDEDGNTISKPAETDKPAYSTTTETVHIATVVEDEEGNTISKPAETDKPAYSTTTEITHYSSPSINYNTKSYILLIDEDCNVFTLTTDAQDAETLATLELPEETTTITSAENPTSTISPAINYNTKSYILYIDEDGNIFTLTSDVEDADTLATLELSDESTSTTSASIQSPSPSLPSSQSPSSSPGVGYNTKSYVLLIDDDGNIITLTTDIEDVQPSAAPEPTKELTVITKEVSTVKSSGMDYNTKSYVLLIDDDGNIVTLTTDIEESEPTTTSVPTNKISKSTKETSLLPSSASPGMGYNTKSYVLLIDDDGNIITLTTDIEDVQPSTAPEPTKELTVITKEVSTVKSSGMDYNTKSYVLLIDDDGNIITLTTDIEESEPTTTTNTSTHNQPSTGTNLLKQNTPILIQSPSSSPGMDYDTRSYVLLIDDDGNIVTLTSDVNDNGATTASEQFKKTTSTTQPPPPSSTPGMIYDTESYVLLIDDDGNIVTLTTDLEHPDNT</sequence>
<evidence type="ECO:0000313" key="2">
    <source>
        <dbReference type="EMBL" id="KAJ1909385.1"/>
    </source>
</evidence>
<feature type="region of interest" description="Disordered" evidence="1">
    <location>
        <begin position="598"/>
        <end position="630"/>
    </location>
</feature>
<proteinExistence type="predicted"/>
<feature type="region of interest" description="Disordered" evidence="1">
    <location>
        <begin position="316"/>
        <end position="345"/>
    </location>
</feature>
<feature type="compositionally biased region" description="Low complexity" evidence="1">
    <location>
        <begin position="316"/>
        <end position="344"/>
    </location>
</feature>
<keyword evidence="3" id="KW-1185">Reference proteome</keyword>
<feature type="non-terminal residue" evidence="2">
    <location>
        <position position="1"/>
    </location>
</feature>
<accession>A0A9W7ZNR5</accession>
<feature type="compositionally biased region" description="Polar residues" evidence="1">
    <location>
        <begin position="598"/>
        <end position="610"/>
    </location>
</feature>
<feature type="region of interest" description="Disordered" evidence="1">
    <location>
        <begin position="426"/>
        <end position="454"/>
    </location>
</feature>
<feature type="compositionally biased region" description="Low complexity" evidence="1">
    <location>
        <begin position="540"/>
        <end position="554"/>
    </location>
</feature>
<feature type="region of interest" description="Disordered" evidence="1">
    <location>
        <begin position="1"/>
        <end position="54"/>
    </location>
</feature>
<dbReference type="EMBL" id="JANBPU010000761">
    <property type="protein sequence ID" value="KAJ1909385.1"/>
    <property type="molecule type" value="Genomic_DNA"/>
</dbReference>
<comment type="caution">
    <text evidence="2">The sequence shown here is derived from an EMBL/GenBank/DDBJ whole genome shotgun (WGS) entry which is preliminary data.</text>
</comment>
<feature type="compositionally biased region" description="Polar residues" evidence="1">
    <location>
        <begin position="437"/>
        <end position="454"/>
    </location>
</feature>
<feature type="region of interest" description="Disordered" evidence="1">
    <location>
        <begin position="538"/>
        <end position="562"/>
    </location>
</feature>
<name>A0A9W7ZNR5_9FUNG</name>